<feature type="transmembrane region" description="Helical" evidence="1">
    <location>
        <begin position="64"/>
        <end position="85"/>
    </location>
</feature>
<dbReference type="eggNOG" id="COG4767">
    <property type="taxonomic scope" value="Bacteria"/>
</dbReference>
<evidence type="ECO:0000313" key="3">
    <source>
        <dbReference type="EMBL" id="EMS73886.1"/>
    </source>
</evidence>
<dbReference type="STRING" id="1195236.CTER_5560"/>
<feature type="domain" description="VanZ-like" evidence="2">
    <location>
        <begin position="19"/>
        <end position="139"/>
    </location>
</feature>
<keyword evidence="1" id="KW-0812">Transmembrane</keyword>
<keyword evidence="4" id="KW-1185">Reference proteome</keyword>
<sequence length="149" mass="16589">MKKITGRSLKYVAVFLLTAYLFLLAYLTFFSSHYGRGNGLRGINIVPFSTIMQYLTRHMGTRSVIVNLAGNIVAFMPMGFLLPLAFESMKKFSRVIAASIFATVLVEVVQYLTSSGISDIDDIFLNLLGGISGYLLYKALLTIFKKHKS</sequence>
<dbReference type="AlphaFoldDB" id="S0FU94"/>
<organism evidence="3 4">
    <name type="scientific">Ruminiclostridium cellobioparum subsp. termitidis CT1112</name>
    <dbReference type="NCBI Taxonomy" id="1195236"/>
    <lineage>
        <taxon>Bacteria</taxon>
        <taxon>Bacillati</taxon>
        <taxon>Bacillota</taxon>
        <taxon>Clostridia</taxon>
        <taxon>Eubacteriales</taxon>
        <taxon>Oscillospiraceae</taxon>
        <taxon>Ruminiclostridium</taxon>
    </lineage>
</organism>
<dbReference type="PATRIC" id="fig|1195236.3.peg.362"/>
<name>S0FU94_RUMCE</name>
<dbReference type="EMBL" id="AORV01000010">
    <property type="protein sequence ID" value="EMS73886.1"/>
    <property type="molecule type" value="Genomic_DNA"/>
</dbReference>
<keyword evidence="1" id="KW-1133">Transmembrane helix</keyword>
<dbReference type="InterPro" id="IPR006976">
    <property type="entry name" value="VanZ-like"/>
</dbReference>
<dbReference type="Pfam" id="PF04892">
    <property type="entry name" value="VanZ"/>
    <property type="match status" value="1"/>
</dbReference>
<reference evidence="3 4" key="1">
    <citation type="journal article" date="2013" name="Genome Announc.">
        <title>Draft Genome Sequence of the Cellulolytic, Mesophilic, Anaerobic Bacterium Clostridium termitidis Strain CT1112 (DSM 5398).</title>
        <authorList>
            <person name="Lal S."/>
            <person name="Ramachandran U."/>
            <person name="Zhang X."/>
            <person name="Munir R."/>
            <person name="Sparling R."/>
            <person name="Levin D.B."/>
        </authorList>
    </citation>
    <scope>NUCLEOTIDE SEQUENCE [LARGE SCALE GENOMIC DNA]</scope>
    <source>
        <strain evidence="3 4">CT1112</strain>
    </source>
</reference>
<feature type="transmembrane region" description="Helical" evidence="1">
    <location>
        <begin position="12"/>
        <end position="30"/>
    </location>
</feature>
<dbReference type="PANTHER" id="PTHR36834">
    <property type="entry name" value="MEMBRANE PROTEIN-RELATED"/>
    <property type="match status" value="1"/>
</dbReference>
<keyword evidence="1" id="KW-0472">Membrane</keyword>
<accession>S0FU94</accession>
<dbReference type="PANTHER" id="PTHR36834:SF1">
    <property type="entry name" value="INTEGRAL MEMBRANE PROTEIN"/>
    <property type="match status" value="1"/>
</dbReference>
<gene>
    <name evidence="3" type="ORF">CTER_5560</name>
</gene>
<dbReference type="RefSeq" id="WP_004623184.1">
    <property type="nucleotide sequence ID" value="NZ_AORV01000010.1"/>
</dbReference>
<evidence type="ECO:0000259" key="2">
    <source>
        <dbReference type="Pfam" id="PF04892"/>
    </source>
</evidence>
<protein>
    <submittedName>
        <fullName evidence="3">Glycopeptide antibiotics resistance protein</fullName>
    </submittedName>
</protein>
<evidence type="ECO:0000313" key="4">
    <source>
        <dbReference type="Proteomes" id="UP000014155"/>
    </source>
</evidence>
<evidence type="ECO:0000256" key="1">
    <source>
        <dbReference type="SAM" id="Phobius"/>
    </source>
</evidence>
<dbReference type="Proteomes" id="UP000014155">
    <property type="component" value="Unassembled WGS sequence"/>
</dbReference>
<dbReference type="InterPro" id="IPR053150">
    <property type="entry name" value="Teicoplanin_resist-assoc"/>
</dbReference>
<feature type="transmembrane region" description="Helical" evidence="1">
    <location>
        <begin position="123"/>
        <end position="144"/>
    </location>
</feature>
<feature type="transmembrane region" description="Helical" evidence="1">
    <location>
        <begin position="92"/>
        <end position="111"/>
    </location>
</feature>
<comment type="caution">
    <text evidence="3">The sequence shown here is derived from an EMBL/GenBank/DDBJ whole genome shotgun (WGS) entry which is preliminary data.</text>
</comment>
<proteinExistence type="predicted"/>